<organism evidence="1">
    <name type="scientific">Rhizophora mucronata</name>
    <name type="common">Asiatic mangrove</name>
    <dbReference type="NCBI Taxonomy" id="61149"/>
    <lineage>
        <taxon>Eukaryota</taxon>
        <taxon>Viridiplantae</taxon>
        <taxon>Streptophyta</taxon>
        <taxon>Embryophyta</taxon>
        <taxon>Tracheophyta</taxon>
        <taxon>Spermatophyta</taxon>
        <taxon>Magnoliopsida</taxon>
        <taxon>eudicotyledons</taxon>
        <taxon>Gunneridae</taxon>
        <taxon>Pentapetalae</taxon>
        <taxon>rosids</taxon>
        <taxon>fabids</taxon>
        <taxon>Malpighiales</taxon>
        <taxon>Rhizophoraceae</taxon>
        <taxon>Rhizophora</taxon>
    </lineage>
</organism>
<protein>
    <submittedName>
        <fullName evidence="1">Uncharacterized protein</fullName>
    </submittedName>
</protein>
<evidence type="ECO:0000313" key="1">
    <source>
        <dbReference type="EMBL" id="MBX53267.1"/>
    </source>
</evidence>
<reference evidence="1" key="1">
    <citation type="submission" date="2018-02" db="EMBL/GenBank/DDBJ databases">
        <title>Rhizophora mucronata_Transcriptome.</title>
        <authorList>
            <person name="Meera S.P."/>
            <person name="Sreeshan A."/>
            <person name="Augustine A."/>
        </authorList>
    </citation>
    <scope>NUCLEOTIDE SEQUENCE</scope>
    <source>
        <tissue evidence="1">Leaf</tissue>
    </source>
</reference>
<dbReference type="AlphaFoldDB" id="A0A2P2PEW5"/>
<sequence length="22" mass="2623">MMLALLKPCLKQEKIFVFVSQR</sequence>
<accession>A0A2P2PEW5</accession>
<name>A0A2P2PEW5_RHIMU</name>
<proteinExistence type="predicted"/>
<dbReference type="EMBL" id="GGEC01072783">
    <property type="protein sequence ID" value="MBX53267.1"/>
    <property type="molecule type" value="Transcribed_RNA"/>
</dbReference>